<proteinExistence type="predicted"/>
<organism evidence="2 3">
    <name type="scientific">Sulfitobacter pacificus</name>
    <dbReference type="NCBI Taxonomy" id="1499314"/>
    <lineage>
        <taxon>Bacteria</taxon>
        <taxon>Pseudomonadati</taxon>
        <taxon>Pseudomonadota</taxon>
        <taxon>Alphaproteobacteria</taxon>
        <taxon>Rhodobacterales</taxon>
        <taxon>Roseobacteraceae</taxon>
        <taxon>Sulfitobacter</taxon>
    </lineage>
</organism>
<dbReference type="Proteomes" id="UP001161388">
    <property type="component" value="Unassembled WGS sequence"/>
</dbReference>
<comment type="caution">
    <text evidence="2">The sequence shown here is derived from an EMBL/GenBank/DDBJ whole genome shotgun (WGS) entry which is preliminary data.</text>
</comment>
<dbReference type="InterPro" id="IPR036844">
    <property type="entry name" value="Hint_dom_sf"/>
</dbReference>
<name>A0ABQ5VFN9_9RHOB</name>
<gene>
    <name evidence="2" type="ORF">GCM10007927_05720</name>
</gene>
<reference evidence="2" key="2">
    <citation type="submission" date="2023-01" db="EMBL/GenBank/DDBJ databases">
        <title>Draft genome sequence of Sulfitobacter pacificus strain NBRC 109915.</title>
        <authorList>
            <person name="Sun Q."/>
            <person name="Mori K."/>
        </authorList>
    </citation>
    <scope>NUCLEOTIDE SEQUENCE</scope>
    <source>
        <strain evidence="2">NBRC 109915</strain>
    </source>
</reference>
<reference evidence="2" key="1">
    <citation type="journal article" date="2014" name="Int. J. Syst. Evol. Microbiol.">
        <title>Complete genome of a new Firmicutes species belonging to the dominant human colonic microbiota ('Ruminococcus bicirculans') reveals two chromosomes and a selective capacity to utilize plant glucans.</title>
        <authorList>
            <consortium name="NISC Comparative Sequencing Program"/>
            <person name="Wegmann U."/>
            <person name="Louis P."/>
            <person name="Goesmann A."/>
            <person name="Henrissat B."/>
            <person name="Duncan S.H."/>
            <person name="Flint H.J."/>
        </authorList>
    </citation>
    <scope>NUCLEOTIDE SEQUENCE</scope>
    <source>
        <strain evidence="2">NBRC 109915</strain>
    </source>
</reference>
<evidence type="ECO:0000259" key="1">
    <source>
        <dbReference type="Pfam" id="PF13403"/>
    </source>
</evidence>
<evidence type="ECO:0000313" key="2">
    <source>
        <dbReference type="EMBL" id="GLQ25769.1"/>
    </source>
</evidence>
<accession>A0ABQ5VFN9</accession>
<dbReference type="EMBL" id="BSNL01000001">
    <property type="protein sequence ID" value="GLQ25769.1"/>
    <property type="molecule type" value="Genomic_DNA"/>
</dbReference>
<dbReference type="InterPro" id="IPR028992">
    <property type="entry name" value="Hedgehog/Intein_dom"/>
</dbReference>
<evidence type="ECO:0000313" key="3">
    <source>
        <dbReference type="Proteomes" id="UP001161388"/>
    </source>
</evidence>
<dbReference type="RefSeq" id="WP_284370365.1">
    <property type="nucleotide sequence ID" value="NZ_BSNL01000001.1"/>
</dbReference>
<sequence>MPGYISEFQYYGNTSQEFIEVALPAGTNPSGYVVEIYDVSGYLIWDFPLGTSIETSGGFDVYVIDATTPGFDDGGADPTGMMYPDDGIALVDDQGDVQQFLSYWDNTVTAIEGAASGLTTTDVGTAGAGQSLQSDDRGASYYTQNTPNAGTIPACYATGSLIATPAGAIPVEQLTAGDCVLGQDDRLHRVRWVWSGQQPLDGVAGDQKPVLIRADALGKGLPKQDLIVSGQHRIVVGGSGQLEDIFDTPMMVPAKALVEHRGVRFMTGKRSIMWHHFLCDAHSVVFANGVASESLLLGPTLLHGMNRAQLAELSRALQRRITRGTTEKAALHCLTVGAARRALRSRNLAGAGCQL</sequence>
<protein>
    <recommendedName>
        <fullName evidence="1">Hedgehog/Intein (Hint) domain-containing protein</fullName>
    </recommendedName>
</protein>
<dbReference type="SUPFAM" id="SSF51294">
    <property type="entry name" value="Hedgehog/intein (Hint) domain"/>
    <property type="match status" value="1"/>
</dbReference>
<keyword evidence="3" id="KW-1185">Reference proteome</keyword>
<feature type="domain" description="Hedgehog/Intein (Hint)" evidence="1">
    <location>
        <begin position="155"/>
        <end position="298"/>
    </location>
</feature>
<dbReference type="Pfam" id="PF13403">
    <property type="entry name" value="Hint_2"/>
    <property type="match status" value="1"/>
</dbReference>